<evidence type="ECO:0000313" key="5">
    <source>
        <dbReference type="Proteomes" id="UP000192610"/>
    </source>
</evidence>
<evidence type="ECO:0000313" key="4">
    <source>
        <dbReference type="EMBL" id="OQP42914.1"/>
    </source>
</evidence>
<dbReference type="Pfam" id="PF04773">
    <property type="entry name" value="FecR"/>
    <property type="match status" value="1"/>
</dbReference>
<comment type="caution">
    <text evidence="4">The sequence shown here is derived from an EMBL/GenBank/DDBJ whole genome shotgun (WGS) entry which is preliminary data.</text>
</comment>
<feature type="transmembrane region" description="Helical" evidence="1">
    <location>
        <begin position="111"/>
        <end position="129"/>
    </location>
</feature>
<keyword evidence="1" id="KW-0812">Transmembrane</keyword>
<keyword evidence="1" id="KW-1133">Transmembrane helix</keyword>
<sequence>MPDKNFIEEFISIGILYYLKSDSYISRCCNILNSMSNEFAEATLYKIATGNYTPEELAAFLKALEALDEAAYVQVYNRLYEIVAQQSPGPPDERFKAPVLPMRTGIRWTKWLAAAAVLLVAGSAVYWFTTRNTSIKPVPFVTIKTTPPIDAAPGGNHATLTLSNGSVILLDQAATGDLAHQGGSRIVKSNNGQLVYYPATTGTTAIEYNTISTPRAGQYHIVLPDGTHVWLNAASSLRFPTSFTGKTREVEVSGEGYFEVVKNKNMPFKVITPPLPGGPGGAVQVLGTHFNINAYEDEEVAKVTLLEGSVKVGRGQQAAGREGSVILKPNEQATVTQPSLTTQSIPVQTVDVQKAIAWKDGFFEFNNLPLPAIMRQISRWYDVDVGMEASYPDKRFGGRISRKLNLASIISMLETYGVHFKMENKKLIVI</sequence>
<dbReference type="GO" id="GO:0016989">
    <property type="term" value="F:sigma factor antagonist activity"/>
    <property type="evidence" value="ECO:0007669"/>
    <property type="project" value="TreeGrafter"/>
</dbReference>
<gene>
    <name evidence="4" type="ORF">A4H97_12235</name>
</gene>
<keyword evidence="5" id="KW-1185">Reference proteome</keyword>
<feature type="domain" description="Protein FecR C-terminal" evidence="3">
    <location>
        <begin position="363"/>
        <end position="429"/>
    </location>
</feature>
<dbReference type="STRING" id="354355.SAMN05660816_03114"/>
<dbReference type="InterPro" id="IPR012373">
    <property type="entry name" value="Ferrdict_sens_TM"/>
</dbReference>
<dbReference type="InterPro" id="IPR032508">
    <property type="entry name" value="FecR_C"/>
</dbReference>
<evidence type="ECO:0000259" key="3">
    <source>
        <dbReference type="Pfam" id="PF16344"/>
    </source>
</evidence>
<dbReference type="Proteomes" id="UP000192610">
    <property type="component" value="Unassembled WGS sequence"/>
</dbReference>
<dbReference type="Gene3D" id="3.55.50.30">
    <property type="match status" value="1"/>
</dbReference>
<evidence type="ECO:0008006" key="6">
    <source>
        <dbReference type="Google" id="ProtNLM"/>
    </source>
</evidence>
<dbReference type="PANTHER" id="PTHR30273">
    <property type="entry name" value="PERIPLASMIC SIGNAL SENSOR AND SIGMA FACTOR ACTIVATOR FECR-RELATED"/>
    <property type="match status" value="1"/>
</dbReference>
<dbReference type="InterPro" id="IPR006860">
    <property type="entry name" value="FecR"/>
</dbReference>
<name>A0A1V9EAA1_9BACT</name>
<evidence type="ECO:0000259" key="2">
    <source>
        <dbReference type="Pfam" id="PF04773"/>
    </source>
</evidence>
<proteinExistence type="predicted"/>
<dbReference type="EMBL" id="LVXG01000056">
    <property type="protein sequence ID" value="OQP42914.1"/>
    <property type="molecule type" value="Genomic_DNA"/>
</dbReference>
<dbReference type="Gene3D" id="2.60.120.1440">
    <property type="match status" value="1"/>
</dbReference>
<protein>
    <recommendedName>
        <fullName evidence="6">Iron dicitrate transport regulator FecR</fullName>
    </recommendedName>
</protein>
<dbReference type="AlphaFoldDB" id="A0A1V9EAA1"/>
<dbReference type="PANTHER" id="PTHR30273:SF2">
    <property type="entry name" value="PROTEIN FECR"/>
    <property type="match status" value="1"/>
</dbReference>
<feature type="domain" description="FecR protein" evidence="2">
    <location>
        <begin position="210"/>
        <end position="311"/>
    </location>
</feature>
<organism evidence="4 5">
    <name type="scientific">Niastella yeongjuensis</name>
    <dbReference type="NCBI Taxonomy" id="354355"/>
    <lineage>
        <taxon>Bacteria</taxon>
        <taxon>Pseudomonadati</taxon>
        <taxon>Bacteroidota</taxon>
        <taxon>Chitinophagia</taxon>
        <taxon>Chitinophagales</taxon>
        <taxon>Chitinophagaceae</taxon>
        <taxon>Niastella</taxon>
    </lineage>
</organism>
<dbReference type="Pfam" id="PF16344">
    <property type="entry name" value="FecR_C"/>
    <property type="match status" value="1"/>
</dbReference>
<reference evidence="5" key="1">
    <citation type="submission" date="2016-04" db="EMBL/GenBank/DDBJ databases">
        <authorList>
            <person name="Chen L."/>
            <person name="Zhuang W."/>
            <person name="Wang G."/>
        </authorList>
    </citation>
    <scope>NUCLEOTIDE SEQUENCE [LARGE SCALE GENOMIC DNA]</scope>
    <source>
        <strain evidence="5">17621</strain>
    </source>
</reference>
<keyword evidence="1" id="KW-0472">Membrane</keyword>
<accession>A0A1V9EAA1</accession>
<evidence type="ECO:0000256" key="1">
    <source>
        <dbReference type="SAM" id="Phobius"/>
    </source>
</evidence>